<evidence type="ECO:0000313" key="7">
    <source>
        <dbReference type="Proteomes" id="UP000766486"/>
    </source>
</evidence>
<comment type="cofactor">
    <cofactor evidence="1">
        <name>heme</name>
        <dbReference type="ChEBI" id="CHEBI:30413"/>
    </cofactor>
</comment>
<name>A0ABY6UIG4_BIOOC</name>
<dbReference type="InterPro" id="IPR036396">
    <property type="entry name" value="Cyt_P450_sf"/>
</dbReference>
<keyword evidence="4" id="KW-0479">Metal-binding</keyword>
<sequence length="391" mass="44288">MPKDPHSQTPPLNGVHSLFTAEGRNHARMRRTLVNSFSERALKEQAQNIEPYADGLIRRLRRELKKVSENGGTMDLSTFYGYAALDIISDMTYGAKFGAVRNSLSYFYPLDRVFGFVFLRLTAKVRARNWQYSADRVKKRLKMAEAGINRADFVTPVIGHVIAKGEGDKGITSAELSNNSLAMVIAGCQLTTVALTTATYLLGKNPKAKHRLQKELRSTFSSQDDITILSVQTLPYLAAVLDETIRLHHPTPIHLPRIVPAEGQIIDGQWVPGNTVIGMALQTAQTSSAYWEEPLSFHPERFLEPGHPWFDSRFLKDKKQVFRPYSIGNRNCIGERFFKSEFKLLLSRVLFSFNVELSDLTDNNWMDQKAFLVFDLKALYVNLEEETGRVQ</sequence>
<evidence type="ECO:0000256" key="3">
    <source>
        <dbReference type="ARBA" id="ARBA00022617"/>
    </source>
</evidence>
<evidence type="ECO:0000256" key="5">
    <source>
        <dbReference type="ARBA" id="ARBA00023004"/>
    </source>
</evidence>
<dbReference type="EMBL" id="CABFNS010000812">
    <property type="protein sequence ID" value="VUC29969.1"/>
    <property type="molecule type" value="Genomic_DNA"/>
</dbReference>
<accession>A0ABY6UIG4</accession>
<dbReference type="Proteomes" id="UP000766486">
    <property type="component" value="Unassembled WGS sequence"/>
</dbReference>
<gene>
    <name evidence="6" type="ORF">CLO192961_LOCUS273292</name>
</gene>
<keyword evidence="3" id="KW-0349">Heme</keyword>
<dbReference type="InterPro" id="IPR002401">
    <property type="entry name" value="Cyt_P450_E_grp-I"/>
</dbReference>
<evidence type="ECO:0008006" key="8">
    <source>
        <dbReference type="Google" id="ProtNLM"/>
    </source>
</evidence>
<comment type="similarity">
    <text evidence="2">Belongs to the cytochrome P450 family.</text>
</comment>
<dbReference type="PANTHER" id="PTHR24305:SF210">
    <property type="entry name" value="CYTOCHROME P450 MONOOXYGENASE ASQL-RELATED"/>
    <property type="match status" value="1"/>
</dbReference>
<dbReference type="Gene3D" id="1.10.630.10">
    <property type="entry name" value="Cytochrome P450"/>
    <property type="match status" value="1"/>
</dbReference>
<organism evidence="6 7">
    <name type="scientific">Bionectria ochroleuca</name>
    <name type="common">Gliocladium roseum</name>
    <dbReference type="NCBI Taxonomy" id="29856"/>
    <lineage>
        <taxon>Eukaryota</taxon>
        <taxon>Fungi</taxon>
        <taxon>Dikarya</taxon>
        <taxon>Ascomycota</taxon>
        <taxon>Pezizomycotina</taxon>
        <taxon>Sordariomycetes</taxon>
        <taxon>Hypocreomycetidae</taxon>
        <taxon>Hypocreales</taxon>
        <taxon>Bionectriaceae</taxon>
        <taxon>Clonostachys</taxon>
    </lineage>
</organism>
<evidence type="ECO:0000256" key="4">
    <source>
        <dbReference type="ARBA" id="ARBA00022723"/>
    </source>
</evidence>
<reference evidence="6 7" key="1">
    <citation type="submission" date="2019-06" db="EMBL/GenBank/DDBJ databases">
        <authorList>
            <person name="Broberg M."/>
        </authorList>
    </citation>
    <scope>NUCLEOTIDE SEQUENCE [LARGE SCALE GENOMIC DNA]</scope>
</reference>
<proteinExistence type="inferred from homology"/>
<dbReference type="InterPro" id="IPR050121">
    <property type="entry name" value="Cytochrome_P450_monoxygenase"/>
</dbReference>
<dbReference type="InterPro" id="IPR001128">
    <property type="entry name" value="Cyt_P450"/>
</dbReference>
<evidence type="ECO:0000313" key="6">
    <source>
        <dbReference type="EMBL" id="VUC29969.1"/>
    </source>
</evidence>
<evidence type="ECO:0000256" key="1">
    <source>
        <dbReference type="ARBA" id="ARBA00001971"/>
    </source>
</evidence>
<dbReference type="Pfam" id="PF00067">
    <property type="entry name" value="p450"/>
    <property type="match status" value="1"/>
</dbReference>
<keyword evidence="7" id="KW-1185">Reference proteome</keyword>
<dbReference type="PRINTS" id="PR00385">
    <property type="entry name" value="P450"/>
</dbReference>
<comment type="caution">
    <text evidence="6">The sequence shown here is derived from an EMBL/GenBank/DDBJ whole genome shotgun (WGS) entry which is preliminary data.</text>
</comment>
<keyword evidence="5" id="KW-0408">Iron</keyword>
<dbReference type="SUPFAM" id="SSF48264">
    <property type="entry name" value="Cytochrome P450"/>
    <property type="match status" value="1"/>
</dbReference>
<evidence type="ECO:0000256" key="2">
    <source>
        <dbReference type="ARBA" id="ARBA00010617"/>
    </source>
</evidence>
<dbReference type="PANTHER" id="PTHR24305">
    <property type="entry name" value="CYTOCHROME P450"/>
    <property type="match status" value="1"/>
</dbReference>
<protein>
    <recommendedName>
        <fullName evidence="8">Cytochrome P450</fullName>
    </recommendedName>
</protein>
<dbReference type="PRINTS" id="PR00463">
    <property type="entry name" value="EP450I"/>
</dbReference>